<dbReference type="SUPFAM" id="SSF50044">
    <property type="entry name" value="SH3-domain"/>
    <property type="match status" value="2"/>
</dbReference>
<gene>
    <name evidence="5" type="ORF">J437_LFUL008566</name>
</gene>
<dbReference type="EMBL" id="KZ308456">
    <property type="protein sequence ID" value="KAG8229988.1"/>
    <property type="molecule type" value="Genomic_DNA"/>
</dbReference>
<dbReference type="SMART" id="SM00326">
    <property type="entry name" value="SH3"/>
    <property type="match status" value="2"/>
</dbReference>
<feature type="domain" description="SH3" evidence="4">
    <location>
        <begin position="259"/>
        <end position="318"/>
    </location>
</feature>
<dbReference type="Pfam" id="PF00018">
    <property type="entry name" value="SH3_1"/>
    <property type="match status" value="2"/>
</dbReference>
<feature type="region of interest" description="Disordered" evidence="3">
    <location>
        <begin position="93"/>
        <end position="171"/>
    </location>
</feature>
<organism evidence="5 6">
    <name type="scientific">Ladona fulva</name>
    <name type="common">Scarce chaser dragonfly</name>
    <name type="synonym">Libellula fulva</name>
    <dbReference type="NCBI Taxonomy" id="123851"/>
    <lineage>
        <taxon>Eukaryota</taxon>
        <taxon>Metazoa</taxon>
        <taxon>Ecdysozoa</taxon>
        <taxon>Arthropoda</taxon>
        <taxon>Hexapoda</taxon>
        <taxon>Insecta</taxon>
        <taxon>Pterygota</taxon>
        <taxon>Palaeoptera</taxon>
        <taxon>Odonata</taxon>
        <taxon>Epiprocta</taxon>
        <taxon>Anisoptera</taxon>
        <taxon>Libelluloidea</taxon>
        <taxon>Libellulidae</taxon>
        <taxon>Ladona</taxon>
    </lineage>
</organism>
<evidence type="ECO:0000313" key="6">
    <source>
        <dbReference type="Proteomes" id="UP000792457"/>
    </source>
</evidence>
<dbReference type="InterPro" id="IPR036028">
    <property type="entry name" value="SH3-like_dom_sf"/>
</dbReference>
<dbReference type="InterPro" id="IPR001452">
    <property type="entry name" value="SH3_domain"/>
</dbReference>
<evidence type="ECO:0000256" key="1">
    <source>
        <dbReference type="ARBA" id="ARBA00022443"/>
    </source>
</evidence>
<dbReference type="Gene3D" id="2.30.30.40">
    <property type="entry name" value="SH3 Domains"/>
    <property type="match status" value="2"/>
</dbReference>
<dbReference type="PRINTS" id="PR00499">
    <property type="entry name" value="P67PHOX"/>
</dbReference>
<dbReference type="PANTHER" id="PTHR14167:SF48">
    <property type="entry name" value="SH3 DOMAIN-CONTAINING PROTEIN 19"/>
    <property type="match status" value="1"/>
</dbReference>
<evidence type="ECO:0000259" key="4">
    <source>
        <dbReference type="PROSITE" id="PS50002"/>
    </source>
</evidence>
<dbReference type="InterPro" id="IPR050384">
    <property type="entry name" value="Endophilin_SH3RF"/>
</dbReference>
<reference evidence="5" key="1">
    <citation type="submission" date="2013-04" db="EMBL/GenBank/DDBJ databases">
        <authorList>
            <person name="Qu J."/>
            <person name="Murali S.C."/>
            <person name="Bandaranaike D."/>
            <person name="Bellair M."/>
            <person name="Blankenburg K."/>
            <person name="Chao H."/>
            <person name="Dinh H."/>
            <person name="Doddapaneni H."/>
            <person name="Downs B."/>
            <person name="Dugan-Rocha S."/>
            <person name="Elkadiri S."/>
            <person name="Gnanaolivu R.D."/>
            <person name="Hernandez B."/>
            <person name="Javaid M."/>
            <person name="Jayaseelan J.C."/>
            <person name="Lee S."/>
            <person name="Li M."/>
            <person name="Ming W."/>
            <person name="Munidasa M."/>
            <person name="Muniz J."/>
            <person name="Nguyen L."/>
            <person name="Ongeri F."/>
            <person name="Osuji N."/>
            <person name="Pu L.-L."/>
            <person name="Puazo M."/>
            <person name="Qu C."/>
            <person name="Quiroz J."/>
            <person name="Raj R."/>
            <person name="Weissenberger G."/>
            <person name="Xin Y."/>
            <person name="Zou X."/>
            <person name="Han Y."/>
            <person name="Richards S."/>
            <person name="Worley K."/>
            <person name="Muzny D."/>
            <person name="Gibbs R."/>
        </authorList>
    </citation>
    <scope>NUCLEOTIDE SEQUENCE</scope>
    <source>
        <strain evidence="5">Sampled in the wild</strain>
    </source>
</reference>
<dbReference type="PRINTS" id="PR00452">
    <property type="entry name" value="SH3DOMAIN"/>
</dbReference>
<dbReference type="Proteomes" id="UP000792457">
    <property type="component" value="Unassembled WGS sequence"/>
</dbReference>
<feature type="region of interest" description="Disordered" evidence="3">
    <location>
        <begin position="1"/>
        <end position="73"/>
    </location>
</feature>
<keyword evidence="6" id="KW-1185">Reference proteome</keyword>
<keyword evidence="1 2" id="KW-0728">SH3 domain</keyword>
<evidence type="ECO:0000256" key="3">
    <source>
        <dbReference type="SAM" id="MobiDB-lite"/>
    </source>
</evidence>
<dbReference type="CDD" id="cd00174">
    <property type="entry name" value="SH3"/>
    <property type="match status" value="2"/>
</dbReference>
<proteinExistence type="predicted"/>
<dbReference type="OrthoDB" id="27823at2759"/>
<sequence>MVSSSSFTFGEQDDWPIPAVRSTTSSPIGNIDLLSSLDVPSSDRYDTRSVSNPNIRNLSSTNGGNPARSAVQSEVPRTMNLAILGAMPTIIRAKPKPKERSKAEVSIASEEVVGSSPPMPSVPPPPPPPTVHLDDLNGPGDVEYPPDLPPRPWKQDEVGPEGSSSGLTTKSCDKPHGIALFDYPATHSDDLPFQTGDVILLIRKINDDWYYGQKEAGGNPGMFPSTFIRPVIDLPDDNDDLGGETDSEAAGMTWSQNTVGDRKVRALYSFKPEAAEDLDFEEGDVIEVTGQLDSEWLWGRLGDKWGQFPASFVDHVPRGLPQHCP</sequence>
<accession>A0A8K0K8U5</accession>
<dbReference type="PANTHER" id="PTHR14167">
    <property type="entry name" value="SH3 DOMAIN-CONTAINING"/>
    <property type="match status" value="1"/>
</dbReference>
<reference evidence="5" key="2">
    <citation type="submission" date="2017-10" db="EMBL/GenBank/DDBJ databases">
        <title>Ladona fulva Genome sequencing and assembly.</title>
        <authorList>
            <person name="Murali S."/>
            <person name="Richards S."/>
            <person name="Bandaranaike D."/>
            <person name="Bellair M."/>
            <person name="Blankenburg K."/>
            <person name="Chao H."/>
            <person name="Dinh H."/>
            <person name="Doddapaneni H."/>
            <person name="Dugan-Rocha S."/>
            <person name="Elkadiri S."/>
            <person name="Gnanaolivu R."/>
            <person name="Hernandez B."/>
            <person name="Skinner E."/>
            <person name="Javaid M."/>
            <person name="Lee S."/>
            <person name="Li M."/>
            <person name="Ming W."/>
            <person name="Munidasa M."/>
            <person name="Muniz J."/>
            <person name="Nguyen L."/>
            <person name="Hughes D."/>
            <person name="Osuji N."/>
            <person name="Pu L.-L."/>
            <person name="Puazo M."/>
            <person name="Qu C."/>
            <person name="Quiroz J."/>
            <person name="Raj R."/>
            <person name="Weissenberger G."/>
            <person name="Xin Y."/>
            <person name="Zou X."/>
            <person name="Han Y."/>
            <person name="Worley K."/>
            <person name="Muzny D."/>
            <person name="Gibbs R."/>
        </authorList>
    </citation>
    <scope>NUCLEOTIDE SEQUENCE</scope>
    <source>
        <strain evidence="5">Sampled in the wild</strain>
    </source>
</reference>
<protein>
    <recommendedName>
        <fullName evidence="4">SH3 domain-containing protein</fullName>
    </recommendedName>
</protein>
<feature type="compositionally biased region" description="Pro residues" evidence="3">
    <location>
        <begin position="117"/>
        <end position="130"/>
    </location>
</feature>
<feature type="domain" description="SH3" evidence="4">
    <location>
        <begin position="172"/>
        <end position="233"/>
    </location>
</feature>
<dbReference type="PROSITE" id="PS50002">
    <property type="entry name" value="SH3"/>
    <property type="match status" value="2"/>
</dbReference>
<evidence type="ECO:0000256" key="2">
    <source>
        <dbReference type="PROSITE-ProRule" id="PRU00192"/>
    </source>
</evidence>
<name>A0A8K0K8U5_LADFU</name>
<dbReference type="AlphaFoldDB" id="A0A8K0K8U5"/>
<feature type="compositionally biased region" description="Polar residues" evidence="3">
    <location>
        <begin position="48"/>
        <end position="64"/>
    </location>
</feature>
<comment type="caution">
    <text evidence="5">The sequence shown here is derived from an EMBL/GenBank/DDBJ whole genome shotgun (WGS) entry which is preliminary data.</text>
</comment>
<evidence type="ECO:0000313" key="5">
    <source>
        <dbReference type="EMBL" id="KAG8229988.1"/>
    </source>
</evidence>